<sequence>MDLFLNDILQRRTPGTCRIAYDDADLRYFIEGRQDRHFRSPTTQLVTSILDKIWLHDFQGSGKTFLAGTAVEQLIKCASSLEAVCYYFITLHDVATQKPENVLRTLLCQLAQQSFAAYRELRKCVLEAAPPGVCAEMGYAWDGGFDYLYYRPLLQLFESMTRHFTRVTLVVNNITRYGGREDLDAWEVVVQVFADVVKRTGSRLRVLFTSDNGVRDGELMVNECDFCPIFARVSEEELRLYVRGQLERRIAGGEEYLRSEEVQRWLEDYLAIHSNGSFTWINAQLDLQCKLIASKQWQHIPVERTQTDVIAEQRFGPDPNNFNSGMVPYEANLQYIVNQQDKRTQFIVERMIHWAQIDRRVNMTIDQACEALNKLLFRHGLAASGSQVTADEVLGSCGPLIRLGVDKRTFELAHESVARYVATRIPPDKPELAPFRTDRDKLEQMREELARVCFETLREPSLVWMPSTLSQDQERIKRRDEQSPLYGLAASHWHNICHSDWGDDVTDEFMSPVFQTGTAAFANWVLEHRRRRFIHSLPPFAAPVWGEHPSLPATLYNQLAAELAGSSITALHIAAAFSKPNLCNSIRKQDAASSANTASELMGSALHCALVGRAALAFGLDEPPWRRYGHYDRGNEYYDVGTDRWSLATTISCLSDRCMAIWHKSGLHAPAGQRDTFSIAADLLAACFWMQDGDLFISIMEKGKPLAPVIDRGFVEAMRNRWFLMRPHSLQERPVPAIVFDDLREFMNDVHFYLMQRVRSELNTGDLPDDERVLLEELQAALVNNMMENTLECGQAFGILQEES</sequence>
<evidence type="ECO:0000259" key="2">
    <source>
        <dbReference type="Pfam" id="PF24883"/>
    </source>
</evidence>
<comment type="caution">
    <text evidence="3">The sequence shown here is derived from an EMBL/GenBank/DDBJ whole genome shotgun (WGS) entry which is preliminary data.</text>
</comment>
<evidence type="ECO:0000313" key="4">
    <source>
        <dbReference type="Proteomes" id="UP000078397"/>
    </source>
</evidence>
<dbReference type="OrthoDB" id="194358at2759"/>
<evidence type="ECO:0000256" key="1">
    <source>
        <dbReference type="ARBA" id="ARBA00022737"/>
    </source>
</evidence>
<proteinExistence type="predicted"/>
<protein>
    <recommendedName>
        <fullName evidence="2">Nephrocystin 3-like N-terminal domain-containing protein</fullName>
    </recommendedName>
</protein>
<dbReference type="EMBL" id="LSBJ02000001">
    <property type="protein sequence ID" value="OAQ73841.1"/>
    <property type="molecule type" value="Genomic_DNA"/>
</dbReference>
<keyword evidence="4" id="KW-1185">Reference proteome</keyword>
<gene>
    <name evidence="3" type="ORF">VFPPC_01454</name>
</gene>
<dbReference type="AlphaFoldDB" id="A0A179G8V0"/>
<dbReference type="STRING" id="1380566.A0A179G8V0"/>
<feature type="domain" description="Nephrocystin 3-like N-terminal" evidence="2">
    <location>
        <begin position="53"/>
        <end position="210"/>
    </location>
</feature>
<reference evidence="3 4" key="1">
    <citation type="journal article" date="2016" name="PLoS Pathog.">
        <title>Biosynthesis of antibiotic leucinostatins in bio-control fungus Purpureocillium lilacinum and their inhibition on phytophthora revealed by genome mining.</title>
        <authorList>
            <person name="Wang G."/>
            <person name="Liu Z."/>
            <person name="Lin R."/>
            <person name="Li E."/>
            <person name="Mao Z."/>
            <person name="Ling J."/>
            <person name="Yang Y."/>
            <person name="Yin W.B."/>
            <person name="Xie B."/>
        </authorList>
    </citation>
    <scope>NUCLEOTIDE SEQUENCE [LARGE SCALE GENOMIC DNA]</scope>
    <source>
        <strain evidence="3">170</strain>
    </source>
</reference>
<accession>A0A179G8V0</accession>
<name>A0A179G8V0_METCM</name>
<evidence type="ECO:0000313" key="3">
    <source>
        <dbReference type="EMBL" id="OAQ73841.1"/>
    </source>
</evidence>
<dbReference type="GeneID" id="28845278"/>
<dbReference type="PANTHER" id="PTHR10039">
    <property type="entry name" value="AMELOGENIN"/>
    <property type="match status" value="1"/>
</dbReference>
<dbReference type="Pfam" id="PF24883">
    <property type="entry name" value="NPHP3_N"/>
    <property type="match status" value="1"/>
</dbReference>
<organism evidence="3 4">
    <name type="scientific">Pochonia chlamydosporia 170</name>
    <dbReference type="NCBI Taxonomy" id="1380566"/>
    <lineage>
        <taxon>Eukaryota</taxon>
        <taxon>Fungi</taxon>
        <taxon>Dikarya</taxon>
        <taxon>Ascomycota</taxon>
        <taxon>Pezizomycotina</taxon>
        <taxon>Sordariomycetes</taxon>
        <taxon>Hypocreomycetidae</taxon>
        <taxon>Hypocreales</taxon>
        <taxon>Clavicipitaceae</taxon>
        <taxon>Pochonia</taxon>
    </lineage>
</organism>
<dbReference type="KEGG" id="pchm:VFPPC_01454"/>
<dbReference type="InterPro" id="IPR056884">
    <property type="entry name" value="NPHP3-like_N"/>
</dbReference>
<dbReference type="Proteomes" id="UP000078397">
    <property type="component" value="Unassembled WGS sequence"/>
</dbReference>
<keyword evidence="1" id="KW-0677">Repeat</keyword>
<dbReference type="RefSeq" id="XP_018149924.1">
    <property type="nucleotide sequence ID" value="XM_018281284.1"/>
</dbReference>
<dbReference type="PANTHER" id="PTHR10039:SF16">
    <property type="entry name" value="GPI INOSITOL-DEACYLASE"/>
    <property type="match status" value="1"/>
</dbReference>